<sequence>MIKKLAVTLLILGLSACAKNGTPLDFMRGLFGYTPPPEETTISEELKLEYQRCKKVGVDKNCAQAAYDVVRKVKGLEPRTIPKGVVIILEGDGGHGEQEEEQSAPELQQKK</sequence>
<organism evidence="3 4">
    <name type="scientific">Aliikangiella maris</name>
    <dbReference type="NCBI Taxonomy" id="3162458"/>
    <lineage>
        <taxon>Bacteria</taxon>
        <taxon>Pseudomonadati</taxon>
        <taxon>Pseudomonadota</taxon>
        <taxon>Gammaproteobacteria</taxon>
        <taxon>Oceanospirillales</taxon>
        <taxon>Pleioneaceae</taxon>
        <taxon>Aliikangiella</taxon>
    </lineage>
</organism>
<evidence type="ECO:0000313" key="3">
    <source>
        <dbReference type="EMBL" id="MET1256529.1"/>
    </source>
</evidence>
<gene>
    <name evidence="3" type="ORF">ABVT43_15420</name>
</gene>
<feature type="chain" id="PRO_5047182923" description="EexN family lipoprotein" evidence="2">
    <location>
        <begin position="19"/>
        <end position="111"/>
    </location>
</feature>
<feature type="region of interest" description="Disordered" evidence="1">
    <location>
        <begin position="92"/>
        <end position="111"/>
    </location>
</feature>
<accession>A0ABV2BX71</accession>
<evidence type="ECO:0000313" key="4">
    <source>
        <dbReference type="Proteomes" id="UP001548189"/>
    </source>
</evidence>
<dbReference type="Proteomes" id="UP001548189">
    <property type="component" value="Unassembled WGS sequence"/>
</dbReference>
<evidence type="ECO:0000256" key="2">
    <source>
        <dbReference type="SAM" id="SignalP"/>
    </source>
</evidence>
<dbReference type="PROSITE" id="PS51257">
    <property type="entry name" value="PROKAR_LIPOPROTEIN"/>
    <property type="match status" value="1"/>
</dbReference>
<comment type="caution">
    <text evidence="3">The sequence shown here is derived from an EMBL/GenBank/DDBJ whole genome shotgun (WGS) entry which is preliminary data.</text>
</comment>
<keyword evidence="2" id="KW-0732">Signal</keyword>
<feature type="signal peptide" evidence="2">
    <location>
        <begin position="1"/>
        <end position="18"/>
    </location>
</feature>
<evidence type="ECO:0000256" key="1">
    <source>
        <dbReference type="SAM" id="MobiDB-lite"/>
    </source>
</evidence>
<evidence type="ECO:0008006" key="5">
    <source>
        <dbReference type="Google" id="ProtNLM"/>
    </source>
</evidence>
<dbReference type="EMBL" id="JBEVCJ010000023">
    <property type="protein sequence ID" value="MET1256529.1"/>
    <property type="molecule type" value="Genomic_DNA"/>
</dbReference>
<keyword evidence="4" id="KW-1185">Reference proteome</keyword>
<proteinExistence type="predicted"/>
<protein>
    <recommendedName>
        <fullName evidence="5">EexN family lipoprotein</fullName>
    </recommendedName>
</protein>
<dbReference type="RefSeq" id="WP_353897115.1">
    <property type="nucleotide sequence ID" value="NZ_JBEVCJ010000023.1"/>
</dbReference>
<reference evidence="3 4" key="1">
    <citation type="submission" date="2024-06" db="EMBL/GenBank/DDBJ databases">
        <authorList>
            <person name="Li F."/>
        </authorList>
    </citation>
    <scope>NUCLEOTIDE SEQUENCE [LARGE SCALE GENOMIC DNA]</scope>
    <source>
        <strain evidence="3 4">GXAS 311</strain>
    </source>
</reference>
<name>A0ABV2BX71_9GAMM</name>